<reference evidence="1 2" key="1">
    <citation type="submission" date="2020-02" db="EMBL/GenBank/DDBJ databases">
        <title>Draft genome sequence of Haematococcus lacustris strain NIES-144.</title>
        <authorList>
            <person name="Morimoto D."/>
            <person name="Nakagawa S."/>
            <person name="Yoshida T."/>
            <person name="Sawayama S."/>
        </authorList>
    </citation>
    <scope>NUCLEOTIDE SEQUENCE [LARGE SCALE GENOMIC DNA]</scope>
    <source>
        <strain evidence="1 2">NIES-144</strain>
    </source>
</reference>
<evidence type="ECO:0000313" key="2">
    <source>
        <dbReference type="Proteomes" id="UP000485058"/>
    </source>
</evidence>
<protein>
    <submittedName>
        <fullName evidence="1">Uncharacterized protein</fullName>
    </submittedName>
</protein>
<evidence type="ECO:0000313" key="1">
    <source>
        <dbReference type="EMBL" id="GFH18653.1"/>
    </source>
</evidence>
<keyword evidence="2" id="KW-1185">Reference proteome</keyword>
<proteinExistence type="predicted"/>
<dbReference type="EMBL" id="BLLF01001333">
    <property type="protein sequence ID" value="GFH18653.1"/>
    <property type="molecule type" value="Genomic_DNA"/>
</dbReference>
<dbReference type="AlphaFoldDB" id="A0A699Z7Q7"/>
<gene>
    <name evidence="1" type="ORF">HaLaN_15493</name>
</gene>
<dbReference type="Proteomes" id="UP000485058">
    <property type="component" value="Unassembled WGS sequence"/>
</dbReference>
<name>A0A699Z7Q7_HAELA</name>
<organism evidence="1 2">
    <name type="scientific">Haematococcus lacustris</name>
    <name type="common">Green alga</name>
    <name type="synonym">Haematococcus pluvialis</name>
    <dbReference type="NCBI Taxonomy" id="44745"/>
    <lineage>
        <taxon>Eukaryota</taxon>
        <taxon>Viridiplantae</taxon>
        <taxon>Chlorophyta</taxon>
        <taxon>core chlorophytes</taxon>
        <taxon>Chlorophyceae</taxon>
        <taxon>CS clade</taxon>
        <taxon>Chlamydomonadales</taxon>
        <taxon>Haematococcaceae</taxon>
        <taxon>Haematococcus</taxon>
    </lineage>
</organism>
<accession>A0A699Z7Q7</accession>
<sequence length="34" mass="3973">MLEAGVLFSAYHYSHPPLIISVKQQRSFFKHVLQ</sequence>
<comment type="caution">
    <text evidence="1">The sequence shown here is derived from an EMBL/GenBank/DDBJ whole genome shotgun (WGS) entry which is preliminary data.</text>
</comment>